<evidence type="ECO:0000313" key="3">
    <source>
        <dbReference type="Proteomes" id="UP001594351"/>
    </source>
</evidence>
<feature type="transmembrane region" description="Helical" evidence="1">
    <location>
        <begin position="12"/>
        <end position="39"/>
    </location>
</feature>
<keyword evidence="1" id="KW-1133">Transmembrane helix</keyword>
<keyword evidence="1" id="KW-0472">Membrane</keyword>
<dbReference type="PANTHER" id="PTHR23526:SF2">
    <property type="entry name" value="MAJOR FACILITATOR SUPERFAMILY (MFS) PROFILE DOMAIN-CONTAINING PROTEIN"/>
    <property type="match status" value="1"/>
</dbReference>
<dbReference type="SUPFAM" id="SSF103473">
    <property type="entry name" value="MFS general substrate transporter"/>
    <property type="match status" value="1"/>
</dbReference>
<evidence type="ECO:0000256" key="1">
    <source>
        <dbReference type="SAM" id="Phobius"/>
    </source>
</evidence>
<protein>
    <submittedName>
        <fullName evidence="2">MFS transporter</fullName>
    </submittedName>
</protein>
<dbReference type="InterPro" id="IPR052528">
    <property type="entry name" value="Sugar_transport-like"/>
</dbReference>
<evidence type="ECO:0000313" key="2">
    <source>
        <dbReference type="EMBL" id="MFC1852370.1"/>
    </source>
</evidence>
<name>A0ABV6Z1N7_UNCC1</name>
<organism evidence="2 3">
    <name type="scientific">candidate division CSSED10-310 bacterium</name>
    <dbReference type="NCBI Taxonomy" id="2855610"/>
    <lineage>
        <taxon>Bacteria</taxon>
        <taxon>Bacteria division CSSED10-310</taxon>
    </lineage>
</organism>
<dbReference type="InterPro" id="IPR036259">
    <property type="entry name" value="MFS_trans_sf"/>
</dbReference>
<keyword evidence="1" id="KW-0812">Transmembrane</keyword>
<sequence length="140" mass="15684">MTQLVIQPVKDLNFRTLLVFIALWNFAVNMAGPFFIIYMMKRLELSLSFISILTVTSQITTLYFLRIWGKLADRYSNKSVLGVSCPLFLVAVIGWTFTTMPEKHLLTVPLLFLIQIITGMALAGVNIASVNIALKLSSLV</sequence>
<gene>
    <name evidence="2" type="ORF">ACFL27_19405</name>
</gene>
<keyword evidence="3" id="KW-1185">Reference proteome</keyword>
<feature type="transmembrane region" description="Helical" evidence="1">
    <location>
        <begin position="45"/>
        <end position="68"/>
    </location>
</feature>
<feature type="transmembrane region" description="Helical" evidence="1">
    <location>
        <begin position="80"/>
        <end position="98"/>
    </location>
</feature>
<dbReference type="InterPro" id="IPR011701">
    <property type="entry name" value="MFS"/>
</dbReference>
<feature type="transmembrane region" description="Helical" evidence="1">
    <location>
        <begin position="110"/>
        <end position="134"/>
    </location>
</feature>
<dbReference type="Proteomes" id="UP001594351">
    <property type="component" value="Unassembled WGS sequence"/>
</dbReference>
<comment type="caution">
    <text evidence="2">The sequence shown here is derived from an EMBL/GenBank/DDBJ whole genome shotgun (WGS) entry which is preliminary data.</text>
</comment>
<dbReference type="Pfam" id="PF07690">
    <property type="entry name" value="MFS_1"/>
    <property type="match status" value="1"/>
</dbReference>
<accession>A0ABV6Z1N7</accession>
<proteinExistence type="predicted"/>
<dbReference type="EMBL" id="JBHPBY010000304">
    <property type="protein sequence ID" value="MFC1852370.1"/>
    <property type="molecule type" value="Genomic_DNA"/>
</dbReference>
<dbReference type="PANTHER" id="PTHR23526">
    <property type="entry name" value="INTEGRAL MEMBRANE TRANSPORT PROTEIN-RELATED"/>
    <property type="match status" value="1"/>
</dbReference>
<dbReference type="Gene3D" id="1.20.1250.20">
    <property type="entry name" value="MFS general substrate transporter like domains"/>
    <property type="match status" value="1"/>
</dbReference>
<reference evidence="2 3" key="1">
    <citation type="submission" date="2024-09" db="EMBL/GenBank/DDBJ databases">
        <title>Laminarin stimulates single cell rates of sulfate reduction while oxygen inhibits transcriptomic activity in coastal marine sediment.</title>
        <authorList>
            <person name="Lindsay M."/>
            <person name="Orcutt B."/>
            <person name="Emerson D."/>
            <person name="Stepanauskas R."/>
            <person name="D'Angelo T."/>
        </authorList>
    </citation>
    <scope>NUCLEOTIDE SEQUENCE [LARGE SCALE GENOMIC DNA]</scope>
    <source>
        <strain evidence="2">SAG AM-311-K15</strain>
    </source>
</reference>